<evidence type="ECO:0000256" key="1">
    <source>
        <dbReference type="SAM" id="MobiDB-lite"/>
    </source>
</evidence>
<evidence type="ECO:0000313" key="2">
    <source>
        <dbReference type="EMBL" id="MCG7509264.1"/>
    </source>
</evidence>
<dbReference type="RefSeq" id="WP_239370758.1">
    <property type="nucleotide sequence ID" value="NZ_JAKREW010000084.1"/>
</dbReference>
<gene>
    <name evidence="2" type="ORF">L4923_29950</name>
</gene>
<comment type="caution">
    <text evidence="2">The sequence shown here is derived from an EMBL/GenBank/DDBJ whole genome shotgun (WGS) entry which is preliminary data.</text>
</comment>
<dbReference type="CDD" id="cd14737">
    <property type="entry name" value="PAAR_1"/>
    <property type="match status" value="1"/>
</dbReference>
<reference evidence="2 3" key="1">
    <citation type="submission" date="2022-02" db="EMBL/GenBank/DDBJ databases">
        <title>Draft genome sequence of Mezorhizobium retamae strain IRAMC:0171 isolated from Retama raetam nodules.</title>
        <authorList>
            <person name="Bengaied R."/>
            <person name="Sbissi I."/>
            <person name="Huber K."/>
            <person name="Ghodbane F."/>
            <person name="Nouioui I."/>
            <person name="Tarhouni M."/>
            <person name="Gtari M."/>
        </authorList>
    </citation>
    <scope>NUCLEOTIDE SEQUENCE [LARGE SCALE GENOMIC DNA]</scope>
    <source>
        <strain evidence="2 3">IRAMC:0171</strain>
    </source>
</reference>
<name>A0ABS9QRR4_9HYPH</name>
<dbReference type="Pfam" id="PF05488">
    <property type="entry name" value="PAAR_motif"/>
    <property type="match status" value="1"/>
</dbReference>
<feature type="compositionally biased region" description="Low complexity" evidence="1">
    <location>
        <begin position="104"/>
        <end position="115"/>
    </location>
</feature>
<dbReference type="Gene3D" id="2.60.200.60">
    <property type="match status" value="1"/>
</dbReference>
<dbReference type="InterPro" id="IPR008727">
    <property type="entry name" value="PAAR_motif"/>
</dbReference>
<dbReference type="Proteomes" id="UP001201701">
    <property type="component" value="Unassembled WGS sequence"/>
</dbReference>
<proteinExistence type="predicted"/>
<protein>
    <submittedName>
        <fullName evidence="2">PAAR domain-containing protein</fullName>
    </submittedName>
</protein>
<accession>A0ABS9QRR4</accession>
<sequence length="127" mass="13211">MPPAHRRTDIGSGHACHFPPTPATGGSPNVYVNGKKLMRVGDEYVPHGCVVGHAPSHGRKLKDGSPTVYVNGRRAGRIGDPIDCGGEAQTGSDNVYIGDRGPNASSQSSKAACQKGMAKQSMPFVKG</sequence>
<organism evidence="2 3">
    <name type="scientific">Mesorhizobium retamae</name>
    <dbReference type="NCBI Taxonomy" id="2912854"/>
    <lineage>
        <taxon>Bacteria</taxon>
        <taxon>Pseudomonadati</taxon>
        <taxon>Pseudomonadota</taxon>
        <taxon>Alphaproteobacteria</taxon>
        <taxon>Hyphomicrobiales</taxon>
        <taxon>Phyllobacteriaceae</taxon>
        <taxon>Mesorhizobium</taxon>
    </lineage>
</organism>
<feature type="region of interest" description="Disordered" evidence="1">
    <location>
        <begin position="1"/>
        <end position="30"/>
    </location>
</feature>
<evidence type="ECO:0000313" key="3">
    <source>
        <dbReference type="Proteomes" id="UP001201701"/>
    </source>
</evidence>
<feature type="region of interest" description="Disordered" evidence="1">
    <location>
        <begin position="80"/>
        <end position="127"/>
    </location>
</feature>
<keyword evidence="3" id="KW-1185">Reference proteome</keyword>
<dbReference type="EMBL" id="JAKREW010000084">
    <property type="protein sequence ID" value="MCG7509264.1"/>
    <property type="molecule type" value="Genomic_DNA"/>
</dbReference>